<organism evidence="2 3">
    <name type="scientific">Porphyromonas gingivalis F0570</name>
    <dbReference type="NCBI Taxonomy" id="1227271"/>
    <lineage>
        <taxon>Bacteria</taxon>
        <taxon>Pseudomonadati</taxon>
        <taxon>Bacteroidota</taxon>
        <taxon>Bacteroidia</taxon>
        <taxon>Bacteroidales</taxon>
        <taxon>Porphyromonadaceae</taxon>
        <taxon>Porphyromonas</taxon>
    </lineage>
</organism>
<dbReference type="RefSeq" id="WP_021664944.1">
    <property type="nucleotide sequence ID" value="NZ_KI259111.1"/>
</dbReference>
<dbReference type="PATRIC" id="fig|1227271.3.peg.2024"/>
<name>A0A0E2LM32_PORGN</name>
<evidence type="ECO:0000256" key="1">
    <source>
        <dbReference type="SAM" id="Coils"/>
    </source>
</evidence>
<comment type="caution">
    <text evidence="2">The sequence shown here is derived from an EMBL/GenBank/DDBJ whole genome shotgun (WGS) entry which is preliminary data.</text>
</comment>
<protein>
    <submittedName>
        <fullName evidence="2">Uncharacterized protein</fullName>
    </submittedName>
</protein>
<feature type="coiled-coil region" evidence="1">
    <location>
        <begin position="94"/>
        <end position="121"/>
    </location>
</feature>
<gene>
    <name evidence="2" type="ORF">HMPREF1555_02307</name>
</gene>
<dbReference type="AlphaFoldDB" id="A0A0E2LM32"/>
<evidence type="ECO:0000313" key="3">
    <source>
        <dbReference type="Proteomes" id="UP000016630"/>
    </source>
</evidence>
<dbReference type="HOGENOM" id="CLU_409851_0_0_10"/>
<dbReference type="EMBL" id="AWUW01000157">
    <property type="protein sequence ID" value="ERJ63650.1"/>
    <property type="molecule type" value="Genomic_DNA"/>
</dbReference>
<keyword evidence="1" id="KW-0175">Coiled coil</keyword>
<sequence length="670" mass="74358">MNFKEMMNAVLTALGLVDKARAGTLTSEEWTRIESELKSKYNIDLSAAVQDAQKASRLEEERKQALDIINASTPGAENADDADPAPEASLVEEVKKMTSLLDSQTATITELQNQIAKMAAAAAPDKPEETISRPLSVHGPGTNEKYLFGIASPVFSMDKRWNRIAQNPGYAAISAVDEDRDGVAFRSAVSEYGKTVAERYAFLKANGMLNPNKLAAGEFSTNTSDLSKAGLGDQYVVIRQDALIAHVLQRLAVTNIFPVRSNVQDRELMTNAFFEQVSQAWQPGRVFKGGVKLQPEMGYVDDSMTKLYFPQMKEIERLYIGYLNTNGSDPIKWNMIEWMIVNMMLQMASEQNHRHIMGIYLKPKDGVAGHYLNAGTGVVYSLLRYMHENKLRPLEHPAYDGYTESTMLDAVIEFAKDVQSVIDVDQNIANYRLYLNERHKPWYAANIRQKYHLDSDFSGVSSLMNTVPDTALAIEWVPNMENLTLMFVQEPGNIQLLENVPGEMFSIRMKDEMEAVIAWSVWKEGAAAAFVGFPFSSYEELKANEFAHQRIFMNLPCVKLEPAATTANASKGFIFLVGENSAPTALTDIENAKQGTAYILRCGAHTANATTIAKSGKFVGITAAFTPKKEGDYIMVALNDEGNGFVELERCQDGKRTINQKLQPNVPGGR</sequence>
<accession>A0A0E2LM32</accession>
<evidence type="ECO:0000313" key="2">
    <source>
        <dbReference type="EMBL" id="ERJ63650.1"/>
    </source>
</evidence>
<dbReference type="Proteomes" id="UP000016630">
    <property type="component" value="Unassembled WGS sequence"/>
</dbReference>
<reference evidence="2 3" key="1">
    <citation type="submission" date="2013-06" db="EMBL/GenBank/DDBJ databases">
        <authorList>
            <person name="Weinstock G."/>
            <person name="Sodergren E."/>
            <person name="Lobos E.A."/>
            <person name="Fulton L."/>
            <person name="Fulton R."/>
            <person name="Courtney L."/>
            <person name="Fronick C."/>
            <person name="O'Laughlin M."/>
            <person name="Godfrey J."/>
            <person name="Wilson R.M."/>
            <person name="Miner T."/>
            <person name="Farmer C."/>
            <person name="Delehaunty K."/>
            <person name="Cordes M."/>
            <person name="Minx P."/>
            <person name="Tomlinson C."/>
            <person name="Chen J."/>
            <person name="Wollam A."/>
            <person name="Pepin K.H."/>
            <person name="Bhonagiri V."/>
            <person name="Zhang X."/>
            <person name="Warren W."/>
            <person name="Mitreva M."/>
            <person name="Mardis E.R."/>
            <person name="Wilson R.K."/>
        </authorList>
    </citation>
    <scope>NUCLEOTIDE SEQUENCE [LARGE SCALE GENOMIC DNA]</scope>
    <source>
        <strain evidence="2 3">F0570</strain>
    </source>
</reference>
<proteinExistence type="predicted"/>